<dbReference type="InterPro" id="IPR014977">
    <property type="entry name" value="WRC_dom"/>
</dbReference>
<dbReference type="GO" id="GO:0099402">
    <property type="term" value="P:plant organ development"/>
    <property type="evidence" value="ECO:0007669"/>
    <property type="project" value="UniProtKB-ARBA"/>
</dbReference>
<feature type="region of interest" description="Disordered" evidence="6">
    <location>
        <begin position="498"/>
        <end position="553"/>
    </location>
</feature>
<feature type="domain" description="QLQ" evidence="7">
    <location>
        <begin position="148"/>
        <end position="183"/>
    </location>
</feature>
<keyword evidence="5" id="KW-0805">Transcription regulation</keyword>
<evidence type="ECO:0000313" key="9">
    <source>
        <dbReference type="EMBL" id="KAK4778494.1"/>
    </source>
</evidence>
<sequence length="553" mass="59907">MDFGVGGLVGSDPNVKQKLYGSGFLKQLERPSSEDAGDDRGGSEKVAKLGDNDNHSFSVSASKAVEGAAAALLLPQRSSGNDLSSGAQQSQHLLCFSTSSALHSQKPEPQSPALPCLSSYPPSAYSNYAGLSGGNNMHGMVVGGGRGCFTPSQWMELEHQALIYKYIMANVPVPANLLIPIRKAFESTGFYYSTKLFRPNYGLCGVGWEGFHFGFSHRADSEPGRCRRTDGKKWRCSRDAVAEQKYCERHMNRGRHRSRKPVEGLSLNAGHPISDGATAATTTTPTTATANKPSLSIGSMMPNNCTSYNSFSHFQSGVLSLSDPSLNRRLYMNKETLVNDKIQISSPGFFIEYKSKATPYKESPLFNRGQNLGTLKDLTDQEPELNQSVGHYTNDYSSDATDLSISVTMASKDNNTLTLSPLISAYDQNHVHMNLGVGGEVTYNEHAKRQQQAMNWIPISWDSSMGDPLGEVLHNANSTNSSSTSDCKNTSVLKLMTGSWKGSSNSPLESSPTGVLKRTVYGSATNSSNASSPNEDENQPKLPEKHPTENDQV</sequence>
<feature type="domain" description="WRC" evidence="8">
    <location>
        <begin position="220"/>
        <end position="264"/>
    </location>
</feature>
<reference evidence="9 10" key="1">
    <citation type="journal article" date="2023" name="Hortic Res">
        <title>Pangenome of water caltrop reveals structural variations and asymmetric subgenome divergence after allopolyploidization.</title>
        <authorList>
            <person name="Zhang X."/>
            <person name="Chen Y."/>
            <person name="Wang L."/>
            <person name="Yuan Y."/>
            <person name="Fang M."/>
            <person name="Shi L."/>
            <person name="Lu R."/>
            <person name="Comes H.P."/>
            <person name="Ma Y."/>
            <person name="Chen Y."/>
            <person name="Huang G."/>
            <person name="Zhou Y."/>
            <person name="Zheng Z."/>
            <person name="Qiu Y."/>
        </authorList>
    </citation>
    <scope>NUCLEOTIDE SEQUENCE [LARGE SCALE GENOMIC DNA]</scope>
    <source>
        <strain evidence="9">F231</strain>
    </source>
</reference>
<evidence type="ECO:0000256" key="2">
    <source>
        <dbReference type="ARBA" id="ARBA00008122"/>
    </source>
</evidence>
<feature type="region of interest" description="Disordered" evidence="6">
    <location>
        <begin position="22"/>
        <end position="53"/>
    </location>
</feature>
<accession>A0AAN7L5T7</accession>
<dbReference type="Proteomes" id="UP001346149">
    <property type="component" value="Unassembled WGS sequence"/>
</dbReference>
<dbReference type="EMBL" id="JAXQNO010000017">
    <property type="protein sequence ID" value="KAK4778494.1"/>
    <property type="molecule type" value="Genomic_DNA"/>
</dbReference>
<dbReference type="InterPro" id="IPR014978">
    <property type="entry name" value="Gln-Leu-Gln_QLQ"/>
</dbReference>
<feature type="compositionally biased region" description="Basic and acidic residues" evidence="6">
    <location>
        <begin position="27"/>
        <end position="53"/>
    </location>
</feature>
<keyword evidence="5" id="KW-0010">Activator</keyword>
<comment type="similarity">
    <text evidence="2 5">Belongs to the GRF family.</text>
</comment>
<feature type="compositionally biased region" description="Low complexity" evidence="6">
    <location>
        <begin position="277"/>
        <end position="290"/>
    </location>
</feature>
<evidence type="ECO:0000259" key="7">
    <source>
        <dbReference type="PROSITE" id="PS51666"/>
    </source>
</evidence>
<evidence type="ECO:0000256" key="6">
    <source>
        <dbReference type="SAM" id="MobiDB-lite"/>
    </source>
</evidence>
<keyword evidence="5" id="KW-0804">Transcription</keyword>
<evidence type="ECO:0000256" key="4">
    <source>
        <dbReference type="PROSITE-ProRule" id="PRU01002"/>
    </source>
</evidence>
<dbReference type="GO" id="GO:0005634">
    <property type="term" value="C:nucleus"/>
    <property type="evidence" value="ECO:0007669"/>
    <property type="project" value="UniProtKB-SubCell"/>
</dbReference>
<dbReference type="Pfam" id="PF08880">
    <property type="entry name" value="QLQ"/>
    <property type="match status" value="1"/>
</dbReference>
<evidence type="ECO:0000256" key="3">
    <source>
        <dbReference type="ARBA" id="ARBA00023242"/>
    </source>
</evidence>
<gene>
    <name evidence="9" type="ORF">SAY86_006022</name>
</gene>
<proteinExistence type="inferred from homology"/>
<dbReference type="SMART" id="SM00951">
    <property type="entry name" value="QLQ"/>
    <property type="match status" value="1"/>
</dbReference>
<feature type="short sequence motif" description="Bipartite nuclear localization signal" evidence="4">
    <location>
        <begin position="253"/>
        <end position="260"/>
    </location>
</feature>
<protein>
    <recommendedName>
        <fullName evidence="5">Growth-regulating factor</fullName>
    </recommendedName>
</protein>
<evidence type="ECO:0000313" key="10">
    <source>
        <dbReference type="Proteomes" id="UP001346149"/>
    </source>
</evidence>
<name>A0AAN7L5T7_TRANT</name>
<evidence type="ECO:0000256" key="1">
    <source>
        <dbReference type="ARBA" id="ARBA00004123"/>
    </source>
</evidence>
<dbReference type="PROSITE" id="PS51666">
    <property type="entry name" value="QLQ"/>
    <property type="match status" value="1"/>
</dbReference>
<dbReference type="PANTHER" id="PTHR31602:SF42">
    <property type="entry name" value="GROWTH-REGULATING FACTOR 2"/>
    <property type="match status" value="1"/>
</dbReference>
<keyword evidence="10" id="KW-1185">Reference proteome</keyword>
<comment type="function">
    <text evidence="5">Transcription activator.</text>
</comment>
<feature type="compositionally biased region" description="Low complexity" evidence="6">
    <location>
        <begin position="523"/>
        <end position="532"/>
    </location>
</feature>
<feature type="region of interest" description="Disordered" evidence="6">
    <location>
        <begin position="276"/>
        <end position="295"/>
    </location>
</feature>
<dbReference type="AlphaFoldDB" id="A0AAN7L5T7"/>
<comment type="caution">
    <text evidence="9">The sequence shown here is derived from an EMBL/GenBank/DDBJ whole genome shotgun (WGS) entry which is preliminary data.</text>
</comment>
<dbReference type="PROSITE" id="PS51667">
    <property type="entry name" value="WRC"/>
    <property type="match status" value="1"/>
</dbReference>
<dbReference type="InterPro" id="IPR031137">
    <property type="entry name" value="GRF"/>
</dbReference>
<comment type="domain">
    <text evidence="5">The QLQ domain and WRC domain may be involved in protein-protein interaction and DNA-binding, respectively.</text>
</comment>
<feature type="short sequence motif" description="Bipartite nuclear localization signal" evidence="4">
    <location>
        <begin position="225"/>
        <end position="235"/>
    </location>
</feature>
<dbReference type="GO" id="GO:0005524">
    <property type="term" value="F:ATP binding"/>
    <property type="evidence" value="ECO:0007669"/>
    <property type="project" value="UniProtKB-UniRule"/>
</dbReference>
<dbReference type="Pfam" id="PF08879">
    <property type="entry name" value="WRC"/>
    <property type="match status" value="1"/>
</dbReference>
<evidence type="ECO:0000256" key="5">
    <source>
        <dbReference type="RuleBase" id="RU367127"/>
    </source>
</evidence>
<comment type="subcellular location">
    <subcellularLocation>
        <location evidence="1 4 5">Nucleus</location>
    </subcellularLocation>
</comment>
<evidence type="ECO:0000259" key="8">
    <source>
        <dbReference type="PROSITE" id="PS51667"/>
    </source>
</evidence>
<dbReference type="PANTHER" id="PTHR31602">
    <property type="entry name" value="GROWTH-REGULATING FACTOR 5"/>
    <property type="match status" value="1"/>
</dbReference>
<feature type="compositionally biased region" description="Polar residues" evidence="6">
    <location>
        <begin position="500"/>
        <end position="513"/>
    </location>
</feature>
<feature type="compositionally biased region" description="Basic and acidic residues" evidence="6">
    <location>
        <begin position="538"/>
        <end position="553"/>
    </location>
</feature>
<dbReference type="GO" id="GO:0006351">
    <property type="term" value="P:DNA-templated transcription"/>
    <property type="evidence" value="ECO:0007669"/>
    <property type="project" value="UniProtKB-UniRule"/>
</dbReference>
<dbReference type="GO" id="GO:0006355">
    <property type="term" value="P:regulation of DNA-templated transcription"/>
    <property type="evidence" value="ECO:0007669"/>
    <property type="project" value="InterPro"/>
</dbReference>
<keyword evidence="3 4" id="KW-0539">Nucleus</keyword>
<organism evidence="9 10">
    <name type="scientific">Trapa natans</name>
    <name type="common">Water chestnut</name>
    <dbReference type="NCBI Taxonomy" id="22666"/>
    <lineage>
        <taxon>Eukaryota</taxon>
        <taxon>Viridiplantae</taxon>
        <taxon>Streptophyta</taxon>
        <taxon>Embryophyta</taxon>
        <taxon>Tracheophyta</taxon>
        <taxon>Spermatophyta</taxon>
        <taxon>Magnoliopsida</taxon>
        <taxon>eudicotyledons</taxon>
        <taxon>Gunneridae</taxon>
        <taxon>Pentapetalae</taxon>
        <taxon>rosids</taxon>
        <taxon>malvids</taxon>
        <taxon>Myrtales</taxon>
        <taxon>Lythraceae</taxon>
        <taxon>Trapa</taxon>
    </lineage>
</organism>